<dbReference type="PANTHER" id="PTHR21137:SF35">
    <property type="entry name" value="ODORANT RECEPTOR 19A-RELATED"/>
    <property type="match status" value="1"/>
</dbReference>
<sequence>MEKYEWRYHIKFHMLTLRMLGLWPRGEEIYKPGLYMVHSATALTVFLLGHIFFQVVNIYFIRTNLEAVTGTVYVLVIDMLVVFKVYCVITNMGMLKQLLRTLDTDMFQPKNTIQMSAIQISTWFWKSKHRKKRLPFLAWYPFDTTKSPMYELTYIYQISSIVYITAIHINIDALVAALNVFNGSQFDILCDNLRNLHKLGENILKNFIGCVKHHKEILSFADKSNRFLNWILFVQFFVFAFCIGITLFQLTLVVPMSNEFFSLLSYGVAITMQIFMYCWFGNEIEVKSSNIPYAAFECQWTDFSEKIKKKLLFFTLVSQKPVRFSAINLFYLNLDTFLRILKTSYSYFALLHQVNS</sequence>
<dbReference type="Pfam" id="PF02949">
    <property type="entry name" value="7tm_6"/>
    <property type="match status" value="1"/>
</dbReference>
<dbReference type="PANTHER" id="PTHR21137">
    <property type="entry name" value="ODORANT RECEPTOR"/>
    <property type="match status" value="1"/>
</dbReference>
<proteinExistence type="inferred from homology"/>
<evidence type="ECO:0000256" key="8">
    <source>
        <dbReference type="ARBA" id="ARBA00023170"/>
    </source>
</evidence>
<evidence type="ECO:0000256" key="1">
    <source>
        <dbReference type="ARBA" id="ARBA00004651"/>
    </source>
</evidence>
<dbReference type="Proteomes" id="UP001168821">
    <property type="component" value="Unassembled WGS sequence"/>
</dbReference>
<dbReference type="GO" id="GO:0004984">
    <property type="term" value="F:olfactory receptor activity"/>
    <property type="evidence" value="ECO:0007669"/>
    <property type="project" value="InterPro"/>
</dbReference>
<feature type="transmembrane region" description="Helical" evidence="10">
    <location>
        <begin position="67"/>
        <end position="89"/>
    </location>
</feature>
<keyword evidence="5 10" id="KW-0552">Olfaction</keyword>
<evidence type="ECO:0000256" key="6">
    <source>
        <dbReference type="ARBA" id="ARBA00022989"/>
    </source>
</evidence>
<keyword evidence="7 10" id="KW-0472">Membrane</keyword>
<keyword evidence="3 10" id="KW-0716">Sensory transduction</keyword>
<dbReference type="GO" id="GO:0007165">
    <property type="term" value="P:signal transduction"/>
    <property type="evidence" value="ECO:0007669"/>
    <property type="project" value="UniProtKB-KW"/>
</dbReference>
<evidence type="ECO:0000256" key="9">
    <source>
        <dbReference type="ARBA" id="ARBA00023224"/>
    </source>
</evidence>
<dbReference type="InterPro" id="IPR004117">
    <property type="entry name" value="7tm6_olfct_rcpt"/>
</dbReference>
<organism evidence="11 12">
    <name type="scientific">Zophobas morio</name>
    <dbReference type="NCBI Taxonomy" id="2755281"/>
    <lineage>
        <taxon>Eukaryota</taxon>
        <taxon>Metazoa</taxon>
        <taxon>Ecdysozoa</taxon>
        <taxon>Arthropoda</taxon>
        <taxon>Hexapoda</taxon>
        <taxon>Insecta</taxon>
        <taxon>Pterygota</taxon>
        <taxon>Neoptera</taxon>
        <taxon>Endopterygota</taxon>
        <taxon>Coleoptera</taxon>
        <taxon>Polyphaga</taxon>
        <taxon>Cucujiformia</taxon>
        <taxon>Tenebrionidae</taxon>
        <taxon>Zophobas</taxon>
    </lineage>
</organism>
<comment type="similarity">
    <text evidence="10">Belongs to the insect chemoreceptor superfamily. Heteromeric odorant receptor channel (TC 1.A.69) family.</text>
</comment>
<keyword evidence="6 10" id="KW-1133">Transmembrane helix</keyword>
<dbReference type="EMBL" id="JALNTZ010000002">
    <property type="protein sequence ID" value="KAJ3663645.1"/>
    <property type="molecule type" value="Genomic_DNA"/>
</dbReference>
<feature type="transmembrane region" description="Helical" evidence="10">
    <location>
        <begin position="260"/>
        <end position="280"/>
    </location>
</feature>
<feature type="transmembrane region" description="Helical" evidence="10">
    <location>
        <begin position="227"/>
        <end position="248"/>
    </location>
</feature>
<comment type="caution">
    <text evidence="10">Lacks conserved residue(s) required for the propagation of feature annotation.</text>
</comment>
<evidence type="ECO:0000256" key="7">
    <source>
        <dbReference type="ARBA" id="ARBA00023136"/>
    </source>
</evidence>
<keyword evidence="2" id="KW-1003">Cell membrane</keyword>
<protein>
    <recommendedName>
        <fullName evidence="10">Odorant receptor</fullName>
    </recommendedName>
</protein>
<reference evidence="11" key="1">
    <citation type="journal article" date="2023" name="G3 (Bethesda)">
        <title>Whole genome assemblies of Zophobas morio and Tenebrio molitor.</title>
        <authorList>
            <person name="Kaur S."/>
            <person name="Stinson S.A."/>
            <person name="diCenzo G.C."/>
        </authorList>
    </citation>
    <scope>NUCLEOTIDE SEQUENCE</scope>
    <source>
        <strain evidence="11">QUZm001</strain>
    </source>
</reference>
<feature type="transmembrane region" description="Helical" evidence="10">
    <location>
        <begin position="35"/>
        <end position="61"/>
    </location>
</feature>
<keyword evidence="12" id="KW-1185">Reference proteome</keyword>
<evidence type="ECO:0000256" key="4">
    <source>
        <dbReference type="ARBA" id="ARBA00022692"/>
    </source>
</evidence>
<evidence type="ECO:0000256" key="10">
    <source>
        <dbReference type="RuleBase" id="RU351113"/>
    </source>
</evidence>
<keyword evidence="4 10" id="KW-0812">Transmembrane</keyword>
<name>A0AA38IV29_9CUCU</name>
<dbReference type="GO" id="GO:0005886">
    <property type="term" value="C:plasma membrane"/>
    <property type="evidence" value="ECO:0007669"/>
    <property type="project" value="UniProtKB-SubCell"/>
</dbReference>
<comment type="caution">
    <text evidence="11">The sequence shown here is derived from an EMBL/GenBank/DDBJ whole genome shotgun (WGS) entry which is preliminary data.</text>
</comment>
<evidence type="ECO:0000313" key="12">
    <source>
        <dbReference type="Proteomes" id="UP001168821"/>
    </source>
</evidence>
<evidence type="ECO:0000256" key="2">
    <source>
        <dbReference type="ARBA" id="ARBA00022475"/>
    </source>
</evidence>
<gene>
    <name evidence="11" type="ORF">Zmor_007886</name>
</gene>
<accession>A0AA38IV29</accession>
<keyword evidence="8 10" id="KW-0675">Receptor</keyword>
<keyword evidence="9 10" id="KW-0807">Transducer</keyword>
<evidence type="ECO:0000256" key="5">
    <source>
        <dbReference type="ARBA" id="ARBA00022725"/>
    </source>
</evidence>
<evidence type="ECO:0000256" key="3">
    <source>
        <dbReference type="ARBA" id="ARBA00022606"/>
    </source>
</evidence>
<comment type="subcellular location">
    <subcellularLocation>
        <location evidence="1 10">Cell membrane</location>
        <topology evidence="1 10">Multi-pass membrane protein</topology>
    </subcellularLocation>
</comment>
<dbReference type="AlphaFoldDB" id="A0AA38IV29"/>
<dbReference type="GO" id="GO:0005549">
    <property type="term" value="F:odorant binding"/>
    <property type="evidence" value="ECO:0007669"/>
    <property type="project" value="InterPro"/>
</dbReference>
<evidence type="ECO:0000313" key="11">
    <source>
        <dbReference type="EMBL" id="KAJ3663645.1"/>
    </source>
</evidence>